<protein>
    <submittedName>
        <fullName evidence="1">DUF2161 family putative PD-(D/E)XK-type phosphodiesterase</fullName>
    </submittedName>
</protein>
<evidence type="ECO:0000313" key="2">
    <source>
        <dbReference type="Proteomes" id="UP001357223"/>
    </source>
</evidence>
<dbReference type="Proteomes" id="UP001357223">
    <property type="component" value="Chromosome"/>
</dbReference>
<proteinExistence type="predicted"/>
<gene>
    <name evidence="1" type="ORF">R4Z09_27930</name>
</gene>
<dbReference type="Pfam" id="PF09929">
    <property type="entry name" value="DUF2161"/>
    <property type="match status" value="1"/>
</dbReference>
<organism evidence="1 2">
    <name type="scientific">Niallia oryzisoli</name>
    <dbReference type="NCBI Taxonomy" id="1737571"/>
    <lineage>
        <taxon>Bacteria</taxon>
        <taxon>Bacillati</taxon>
        <taxon>Bacillota</taxon>
        <taxon>Bacilli</taxon>
        <taxon>Bacillales</taxon>
        <taxon>Bacillaceae</taxon>
        <taxon>Niallia</taxon>
    </lineage>
</organism>
<evidence type="ECO:0000313" key="1">
    <source>
        <dbReference type="EMBL" id="WVX81002.1"/>
    </source>
</evidence>
<dbReference type="InterPro" id="IPR018679">
    <property type="entry name" value="DUF2161"/>
</dbReference>
<dbReference type="RefSeq" id="WP_338449932.1">
    <property type="nucleotide sequence ID" value="NZ_CP137640.1"/>
</dbReference>
<dbReference type="EMBL" id="CP137640">
    <property type="protein sequence ID" value="WVX81002.1"/>
    <property type="molecule type" value="Genomic_DNA"/>
</dbReference>
<accession>A0ABZ2CB86</accession>
<sequence>MNETRKLQEVDLYKPIQRYFVREDYEVYGEVNDCDIAAVKNDELVIVELKLTLSVDLLIQAAKRQRLTDQVYIGIPRPKGRLNSKQWRDKCHLVKRLELGLILVSFQGKGTKAEILFHPRPFNGSKSKGQNKRKRESLMKEIEGRSADYNVGGSSRTKIMTAYKENCIQIACYLERFGPLSPKSLKEKGTGEKTSSILTKNYYGWFERVKRGVYEISEKGKEEVKDYPEITDYYLKQVRGDRSVDPGLER</sequence>
<name>A0ABZ2CB86_9BACI</name>
<reference evidence="1 2" key="1">
    <citation type="submission" date="2023-10" db="EMBL/GenBank/DDBJ databases">
        <title>Niallia locisalis sp.nov. isolated from a salt pond sample.</title>
        <authorList>
            <person name="Li X.-J."/>
            <person name="Dong L."/>
        </authorList>
    </citation>
    <scope>NUCLEOTIDE SEQUENCE [LARGE SCALE GENOMIC DNA]</scope>
    <source>
        <strain evidence="1 2">DSM 29761</strain>
    </source>
</reference>
<keyword evidence="2" id="KW-1185">Reference proteome</keyword>